<evidence type="ECO:0000313" key="2">
    <source>
        <dbReference type="EMBL" id="KAF1955543.1"/>
    </source>
</evidence>
<evidence type="ECO:0000313" key="3">
    <source>
        <dbReference type="Proteomes" id="UP000800035"/>
    </source>
</evidence>
<keyword evidence="3" id="KW-1185">Reference proteome</keyword>
<sequence>MDTATFWTGLGESAVGIGSGIYKGIKLTKEFRELARLYPNETRRELLFRLFGTKNDPVTGKMPPSAWRPAEGPWVHPKGYDAISNSHWIAADWVKTQLNKPWAQQIVQRLGTTTKDLVNKLRKRGKKSAKIVVESEDGGHHLTETAETTTPAKLQRRFGLQPEQAGTLSYEIACYAQTGASGHFEYPVLADLKQEEAEKAKNQLQKAQTAHSNTKDALTETPKEDDSDEEYEKRRAYHLRRAAEILRAFSEARRRLHERWDNGDSP</sequence>
<proteinExistence type="predicted"/>
<feature type="compositionally biased region" description="Polar residues" evidence="1">
    <location>
        <begin position="202"/>
        <end position="212"/>
    </location>
</feature>
<evidence type="ECO:0000256" key="1">
    <source>
        <dbReference type="SAM" id="MobiDB-lite"/>
    </source>
</evidence>
<feature type="compositionally biased region" description="Basic and acidic residues" evidence="1">
    <location>
        <begin position="213"/>
        <end position="224"/>
    </location>
</feature>
<dbReference type="AlphaFoldDB" id="A0A6A5TRH6"/>
<dbReference type="Proteomes" id="UP000800035">
    <property type="component" value="Unassembled WGS sequence"/>
</dbReference>
<feature type="region of interest" description="Disordered" evidence="1">
    <location>
        <begin position="199"/>
        <end position="232"/>
    </location>
</feature>
<accession>A0A6A5TRH6</accession>
<organism evidence="2 3">
    <name type="scientific">Byssothecium circinans</name>
    <dbReference type="NCBI Taxonomy" id="147558"/>
    <lineage>
        <taxon>Eukaryota</taxon>
        <taxon>Fungi</taxon>
        <taxon>Dikarya</taxon>
        <taxon>Ascomycota</taxon>
        <taxon>Pezizomycotina</taxon>
        <taxon>Dothideomycetes</taxon>
        <taxon>Pleosporomycetidae</taxon>
        <taxon>Pleosporales</taxon>
        <taxon>Massarineae</taxon>
        <taxon>Massarinaceae</taxon>
        <taxon>Byssothecium</taxon>
    </lineage>
</organism>
<gene>
    <name evidence="2" type="ORF">CC80DRAFT_549221</name>
</gene>
<name>A0A6A5TRH6_9PLEO</name>
<protein>
    <submittedName>
        <fullName evidence="2">Uncharacterized protein</fullName>
    </submittedName>
</protein>
<dbReference type="EMBL" id="ML976994">
    <property type="protein sequence ID" value="KAF1955543.1"/>
    <property type="molecule type" value="Genomic_DNA"/>
</dbReference>
<reference evidence="2" key="1">
    <citation type="journal article" date="2020" name="Stud. Mycol.">
        <title>101 Dothideomycetes genomes: a test case for predicting lifestyles and emergence of pathogens.</title>
        <authorList>
            <person name="Haridas S."/>
            <person name="Albert R."/>
            <person name="Binder M."/>
            <person name="Bloem J."/>
            <person name="Labutti K."/>
            <person name="Salamov A."/>
            <person name="Andreopoulos B."/>
            <person name="Baker S."/>
            <person name="Barry K."/>
            <person name="Bills G."/>
            <person name="Bluhm B."/>
            <person name="Cannon C."/>
            <person name="Castanera R."/>
            <person name="Culley D."/>
            <person name="Daum C."/>
            <person name="Ezra D."/>
            <person name="Gonzalez J."/>
            <person name="Henrissat B."/>
            <person name="Kuo A."/>
            <person name="Liang C."/>
            <person name="Lipzen A."/>
            <person name="Lutzoni F."/>
            <person name="Magnuson J."/>
            <person name="Mondo S."/>
            <person name="Nolan M."/>
            <person name="Ohm R."/>
            <person name="Pangilinan J."/>
            <person name="Park H.-J."/>
            <person name="Ramirez L."/>
            <person name="Alfaro M."/>
            <person name="Sun H."/>
            <person name="Tritt A."/>
            <person name="Yoshinaga Y."/>
            <person name="Zwiers L.-H."/>
            <person name="Turgeon B."/>
            <person name="Goodwin S."/>
            <person name="Spatafora J."/>
            <person name="Crous P."/>
            <person name="Grigoriev I."/>
        </authorList>
    </citation>
    <scope>NUCLEOTIDE SEQUENCE</scope>
    <source>
        <strain evidence="2">CBS 675.92</strain>
    </source>
</reference>